<evidence type="ECO:0000313" key="5">
    <source>
        <dbReference type="Proteomes" id="UP000240904"/>
    </source>
</evidence>
<name>A0A2T3N009_9GAMM</name>
<sequence>MIRQERHTCKFLRSFYVGEDSKQNNIQAEFHNGLLKIQVP</sequence>
<dbReference type="SUPFAM" id="SSF49764">
    <property type="entry name" value="HSP20-like chaperones"/>
    <property type="match status" value="1"/>
</dbReference>
<feature type="domain" description="SHSP" evidence="3">
    <location>
        <begin position="1"/>
        <end position="40"/>
    </location>
</feature>
<evidence type="ECO:0000259" key="3">
    <source>
        <dbReference type="PROSITE" id="PS01031"/>
    </source>
</evidence>
<reference evidence="4 5" key="1">
    <citation type="submission" date="2018-03" db="EMBL/GenBank/DDBJ databases">
        <title>Whole genome sequencing of Histamine producing bacteria.</title>
        <authorList>
            <person name="Butler K."/>
        </authorList>
    </citation>
    <scope>NUCLEOTIDE SEQUENCE [LARGE SCALE GENOMIC DNA]</scope>
    <source>
        <strain evidence="4 5">DSM 16190</strain>
    </source>
</reference>
<dbReference type="PROSITE" id="PS01031">
    <property type="entry name" value="SHSP"/>
    <property type="match status" value="1"/>
</dbReference>
<dbReference type="Pfam" id="PF00011">
    <property type="entry name" value="HSP20"/>
    <property type="match status" value="1"/>
</dbReference>
<dbReference type="OrthoDB" id="9792695at2"/>
<comment type="caution">
    <text evidence="4">The sequence shown here is derived from an EMBL/GenBank/DDBJ whole genome shotgun (WGS) entry which is preliminary data.</text>
</comment>
<keyword evidence="5" id="KW-1185">Reference proteome</keyword>
<evidence type="ECO:0000256" key="1">
    <source>
        <dbReference type="PROSITE-ProRule" id="PRU00285"/>
    </source>
</evidence>
<organism evidence="4 5">
    <name type="scientific">Photobacterium lipolyticum</name>
    <dbReference type="NCBI Taxonomy" id="266810"/>
    <lineage>
        <taxon>Bacteria</taxon>
        <taxon>Pseudomonadati</taxon>
        <taxon>Pseudomonadota</taxon>
        <taxon>Gammaproteobacteria</taxon>
        <taxon>Vibrionales</taxon>
        <taxon>Vibrionaceae</taxon>
        <taxon>Photobacterium</taxon>
    </lineage>
</organism>
<dbReference type="AlphaFoldDB" id="A0A2T3N009"/>
<dbReference type="EMBL" id="PYMC01000005">
    <property type="protein sequence ID" value="PSW05532.1"/>
    <property type="molecule type" value="Genomic_DNA"/>
</dbReference>
<dbReference type="InterPro" id="IPR002068">
    <property type="entry name" value="A-crystallin/Hsp20_dom"/>
</dbReference>
<comment type="similarity">
    <text evidence="1 2">Belongs to the small heat shock protein (HSP20) family.</text>
</comment>
<protein>
    <recommendedName>
        <fullName evidence="3">SHSP domain-containing protein</fullName>
    </recommendedName>
</protein>
<dbReference type="InterPro" id="IPR008978">
    <property type="entry name" value="HSP20-like_chaperone"/>
</dbReference>
<evidence type="ECO:0000256" key="2">
    <source>
        <dbReference type="RuleBase" id="RU003616"/>
    </source>
</evidence>
<gene>
    <name evidence="4" type="ORF">C9I89_09375</name>
</gene>
<dbReference type="Gene3D" id="2.60.40.790">
    <property type="match status" value="1"/>
</dbReference>
<accession>A0A2T3N009</accession>
<proteinExistence type="inferred from homology"/>
<dbReference type="Proteomes" id="UP000240904">
    <property type="component" value="Unassembled WGS sequence"/>
</dbReference>
<evidence type="ECO:0000313" key="4">
    <source>
        <dbReference type="EMBL" id="PSW05532.1"/>
    </source>
</evidence>